<evidence type="ECO:0000256" key="3">
    <source>
        <dbReference type="ARBA" id="ARBA00035625"/>
    </source>
</evidence>
<reference evidence="10" key="1">
    <citation type="submission" date="2025-08" db="UniProtKB">
        <authorList>
            <consortium name="RefSeq"/>
        </authorList>
    </citation>
    <scope>IDENTIFICATION</scope>
    <source>
        <tissue evidence="10">Gonad</tissue>
    </source>
</reference>
<dbReference type="OrthoDB" id="73997at2759"/>
<comment type="similarity">
    <text evidence="1">Belongs to the THADA family.</text>
</comment>
<dbReference type="Proteomes" id="UP000515135">
    <property type="component" value="Unplaced"/>
</dbReference>
<evidence type="ECO:0000256" key="1">
    <source>
        <dbReference type="ARBA" id="ARBA00010409"/>
    </source>
</evidence>
<organism evidence="9 10">
    <name type="scientific">Branchiostoma belcheri</name>
    <name type="common">Amphioxus</name>
    <dbReference type="NCBI Taxonomy" id="7741"/>
    <lineage>
        <taxon>Eukaryota</taxon>
        <taxon>Metazoa</taxon>
        <taxon>Chordata</taxon>
        <taxon>Cephalochordata</taxon>
        <taxon>Leptocardii</taxon>
        <taxon>Amphioxiformes</taxon>
        <taxon>Branchiostomatidae</taxon>
        <taxon>Branchiostoma</taxon>
    </lineage>
</organism>
<dbReference type="InterPro" id="IPR056843">
    <property type="entry name" value="THADA-like_TPR"/>
</dbReference>
<evidence type="ECO:0000313" key="9">
    <source>
        <dbReference type="Proteomes" id="UP000515135"/>
    </source>
</evidence>
<dbReference type="SUPFAM" id="SSF48371">
    <property type="entry name" value="ARM repeat"/>
    <property type="match status" value="2"/>
</dbReference>
<gene>
    <name evidence="10" type="primary">LOC109479712</name>
</gene>
<dbReference type="PANTHER" id="PTHR14387:SF7">
    <property type="entry name" value="THYROID ADENOMA-ASSOCIATED PROTEIN"/>
    <property type="match status" value="1"/>
</dbReference>
<dbReference type="Pfam" id="PF25151">
    <property type="entry name" value="TPR_Trm732_C"/>
    <property type="match status" value="1"/>
</dbReference>
<dbReference type="RefSeq" id="XP_019637262.1">
    <property type="nucleotide sequence ID" value="XM_019781703.1"/>
</dbReference>
<proteinExistence type="inferred from homology"/>
<feature type="domain" description="DUF2428" evidence="6">
    <location>
        <begin position="977"/>
        <end position="1246"/>
    </location>
</feature>
<evidence type="ECO:0000256" key="4">
    <source>
        <dbReference type="ARBA" id="ARBA00035698"/>
    </source>
</evidence>
<feature type="domain" description="tRNA (32-2'-O)-methyltransferase regulator THADA-like TPR repeats region" evidence="7">
    <location>
        <begin position="558"/>
        <end position="830"/>
    </location>
</feature>
<evidence type="ECO:0000259" key="6">
    <source>
        <dbReference type="Pfam" id="PF10350"/>
    </source>
</evidence>
<protein>
    <recommendedName>
        <fullName evidence="4">tRNA (32-2'-O)-methyltransferase regulator THADA</fullName>
    </recommendedName>
</protein>
<dbReference type="InterPro" id="IPR051954">
    <property type="entry name" value="tRNA_methyltransferase_THADA"/>
</dbReference>
<dbReference type="InterPro" id="IPR019442">
    <property type="entry name" value="THADA/TRM732_DUF2428"/>
</dbReference>
<feature type="region of interest" description="Disordered" evidence="5">
    <location>
        <begin position="1559"/>
        <end position="1587"/>
    </location>
</feature>
<dbReference type="GeneID" id="109479712"/>
<dbReference type="GO" id="GO:0005829">
    <property type="term" value="C:cytosol"/>
    <property type="evidence" value="ECO:0007669"/>
    <property type="project" value="TreeGrafter"/>
</dbReference>
<dbReference type="KEGG" id="bbel:109479712"/>
<dbReference type="GO" id="GO:0030488">
    <property type="term" value="P:tRNA methylation"/>
    <property type="evidence" value="ECO:0007669"/>
    <property type="project" value="TreeGrafter"/>
</dbReference>
<evidence type="ECO:0000313" key="10">
    <source>
        <dbReference type="RefSeq" id="XP_019637262.1"/>
    </source>
</evidence>
<keyword evidence="2" id="KW-0819">tRNA processing</keyword>
<dbReference type="InterPro" id="IPR016024">
    <property type="entry name" value="ARM-type_fold"/>
</dbReference>
<dbReference type="Pfam" id="PF25150">
    <property type="entry name" value="TPR_Trm732"/>
    <property type="match status" value="1"/>
</dbReference>
<evidence type="ECO:0000256" key="5">
    <source>
        <dbReference type="SAM" id="MobiDB-lite"/>
    </source>
</evidence>
<evidence type="ECO:0000259" key="7">
    <source>
        <dbReference type="Pfam" id="PF25150"/>
    </source>
</evidence>
<evidence type="ECO:0000256" key="2">
    <source>
        <dbReference type="ARBA" id="ARBA00022694"/>
    </source>
</evidence>
<accession>A0A6P5A245</accession>
<dbReference type="Pfam" id="PF10350">
    <property type="entry name" value="DUF2428"/>
    <property type="match status" value="1"/>
</dbReference>
<feature type="non-terminal residue" evidence="10">
    <location>
        <position position="1"/>
    </location>
</feature>
<dbReference type="PANTHER" id="PTHR14387">
    <property type="entry name" value="THADA/DEATH RECEPTOR INTERACTING PROTEIN"/>
    <property type="match status" value="1"/>
</dbReference>
<feature type="domain" description="tRNA (32-2'-O)-methyltransferase regulator THADA-like C-terminal TPR repeats region" evidence="8">
    <location>
        <begin position="1248"/>
        <end position="1407"/>
    </location>
</feature>
<dbReference type="InterPro" id="IPR056842">
    <property type="entry name" value="THADA-like_TPR_C"/>
</dbReference>
<comment type="function">
    <text evidence="3">Together with methyltransferase FTSJ1, methylates the 2'-O-ribose of nucleotides at position 32 of the anticodon loop of substrate tRNAs.</text>
</comment>
<name>A0A6P5A245_BRABE</name>
<evidence type="ECO:0000259" key="8">
    <source>
        <dbReference type="Pfam" id="PF25151"/>
    </source>
</evidence>
<keyword evidence="9" id="KW-1185">Reference proteome</keyword>
<sequence length="2032" mass="224031">QDGGAQVKIDAAWFQRLVKTFQKKYSPALKIPSSQLVTNMEDPTLIYLQQLRDKLEAFNDVPGPARLLLQCLQNNNSPQQAIMLKTLAVGAKLREAASDATLQSQALVCVDVLVSMYLQCTVHSSLRGTLVSTLQGLPTELKTQAVEKLSVKINGLLVVPSVRLRYSINILGLLLENFSLGAAVVAKNLPSVLNFVKKSLEVLLVDAKDAETAKSSQAMQDCTTVLKLLTALLQKCQADILALITTDHDSHESSLLADIACILHAILQFDWVLQACHSSAGIALPATIRTLLLNDNEATVKAIFVLLYPNHSSEFVNDAKLKPLKTFLQSCGDDSLPSFSHLCLCKGILAKLSPEMLSMTLETRCLLFDVILPDILRLCNKLSDSTSVLHGSYALTVWSAKALELAKSPMEGNTHKQLTLPSPPMQQVLGYVWQHWDHPLDGVRHQCREIFRNILKCHVKVSDSPVGDDSDLLDLTKKVLSEDWHKRGKYVALCCLTEEIGAQKILHLCPQIVTRLLVLMSSEAVTASVHAKELHGKLSKSHKDELTSQSHVDGISAWQEAWIGPVLDLLCNTSTSVNRQTISDCLSSLLKTSPESMDFIIGRLTTDGGSLLKTSDAKLCGLVACLKTAHSLRMKSLQSPSSVTEMMLKKALTHSKDQVRLSSLSLLCESHKQTDPIPGHRLSLVLHFLKYNLNSQSPSFRQQTCSSLKKLFICVRDSSFAAQRSLRQQAKKSADETSQSETSQASNQLKQYKEFLDKVFEMLFQGIGVGASFARKATCLSLLSIMLQNLLYHTSSESIAEVFPLSDMFTPQHFHLLLECLADTYEPNKQSGLELLTLILNNTTYSSVHLKEDDRLCARLFRICDTLMKSVNPHDSVTAAYIFRLLLHHSMDALRVKELNSEIPDIILELEDDVSNTFTLLGSLVMKLKMLVERSKTDLLEVAANSPIYGMIHCIRALLADVDMASLVTKFECGNHVVDEIVDVCCEVSSIVSPIVQTAAPEGYVPEGATLADEAVTQVSLKPVGEEDDNTTSQEPSSVSSQALLICCWRSLMEISLLFGLFAQKAPLYQDDRRRWKGLLSVHQVLMIGDYFTTQLLEARHLGAFEKGKDGFVKLCHRLWRSEKPELRTLPSDWLTELLASLRDYSDSSLCATRRSAGLPLFFECVLTTEPEERQQAQLKSSMEQLLSLTSSLPLPTDSKHTVPIVHALNILKALFRNTKLGEHIFPYIVDGVRVTILGFGSEVWAIRNASTLLFSILMTRIFGVKRGKDEHARRNCMSGREFFARFPSLHPFLLDQLQLAVERIQSCESSVDLHPSLYPVLILLAKLYPSPMDGASSTLNMSAFVPLVQKCAHSTVMKTRAMAAQALLPLIPAGQAASNIGKLLKQMEDTSVISQNSIHGILLQAQGLIKTYCCKDIPGVTQEDLESEVYPSLQRLSWIGSKMNPCAVTRALYIETVEFLVFDSSAGKGSQLLQELCTTLAESLCIESLDDSSGVCGAAALNVSIAQFVLKWLLQSGDAVTNTVVNPAGLLLMLLTSKHYEVRQRALEFLNKNIAEQQNLPTEKGKSEGTNMDETETQSSVTNNQDIHDELVKSSQSSSKSMDLEVDKRLHPLLRLCTEEGVFQQLVAMICQTERNLEVLPHLLELMCSLVPLKPFPWVITAPALKRTLKLTCRVLLQTLACFGEESSMKPELLSAVVSLSSITANMLYTSLHSQVEMDTLVSECLADWTDLMLGCSQPGQNVEVRLAVAKGLTVVTSMLEDGGCLPGDLGFTLWRALLTLLQDEDEVTRQTAASSVLLLSNKKQETSVSIQPTLALQQAVELLPQSANQETWHPCILLLHDLVTGSPDLQDVFPDGQITTEVVFEKGETNTYEEGVELAGLAAQSLTQAVAGTPLVGTDVQPYLPKTSTAIVHQHSSSRSLKEFPIDASLIVALIEKDVSLLQELCKRCNSLEKSPVFVYHSLYVRVCETLFRLLTAVTVLLRCPHLDSTFVADTVAKVVGIVNSCTVCQQPLPSPLVKEALVHLQYLVK</sequence>